<dbReference type="InterPro" id="IPR048256">
    <property type="entry name" value="Tektin-like"/>
</dbReference>
<dbReference type="GO" id="GO:0060271">
    <property type="term" value="P:cilium assembly"/>
    <property type="evidence" value="ECO:0007669"/>
    <property type="project" value="UniProtKB-UniRule"/>
</dbReference>
<keyword evidence="5 11" id="KW-0175">Coiled coil</keyword>
<dbReference type="GO" id="GO:0060294">
    <property type="term" value="P:cilium movement involved in cell motility"/>
    <property type="evidence" value="ECO:0007669"/>
    <property type="project" value="UniProtKB-UniRule"/>
</dbReference>
<dbReference type="PANTHER" id="PTHR19960:SF25">
    <property type="entry name" value="TEKTIN-1"/>
    <property type="match status" value="1"/>
</dbReference>
<dbReference type="EMBL" id="CAJNON010000658">
    <property type="protein sequence ID" value="CAF1347605.1"/>
    <property type="molecule type" value="Genomic_DNA"/>
</dbReference>
<evidence type="ECO:0000256" key="7">
    <source>
        <dbReference type="ARBA" id="ARBA00023212"/>
    </source>
</evidence>
<comment type="caution">
    <text evidence="12">The sequence shown here is derived from an EMBL/GenBank/DDBJ whole genome shotgun (WGS) entry which is preliminary data.</text>
</comment>
<dbReference type="GO" id="GO:0005930">
    <property type="term" value="C:axoneme"/>
    <property type="evidence" value="ECO:0007669"/>
    <property type="project" value="UniProtKB-SubCell"/>
</dbReference>
<protein>
    <recommendedName>
        <fullName evidence="10">Tektin</fullName>
    </recommendedName>
</protein>
<dbReference type="OrthoDB" id="10054259at2759"/>
<keyword evidence="8 10" id="KW-0966">Cell projection</keyword>
<keyword evidence="6 10" id="KW-0969">Cilium</keyword>
<dbReference type="GO" id="GO:0005634">
    <property type="term" value="C:nucleus"/>
    <property type="evidence" value="ECO:0007669"/>
    <property type="project" value="TreeGrafter"/>
</dbReference>
<evidence type="ECO:0000256" key="9">
    <source>
        <dbReference type="ARBA" id="ARBA00045224"/>
    </source>
</evidence>
<sequence>QRLDHVKNWKGELEVKRTELAKEIDATETYLVRLEKSLQSLQDNLHIAQTTLANREKRYDIDLVHDDVQKDLIMEISAIQGAIALLTRTIEQTKEQLR</sequence>
<accession>A0A815H8B6</accession>
<evidence type="ECO:0000256" key="4">
    <source>
        <dbReference type="ARBA" id="ARBA00022846"/>
    </source>
</evidence>
<keyword evidence="3" id="KW-0963">Cytoplasm</keyword>
<evidence type="ECO:0000256" key="2">
    <source>
        <dbReference type="ARBA" id="ARBA00007209"/>
    </source>
</evidence>
<dbReference type="GO" id="GO:0015630">
    <property type="term" value="C:microtubule cytoskeleton"/>
    <property type="evidence" value="ECO:0007669"/>
    <property type="project" value="UniProtKB-UniRule"/>
</dbReference>
<evidence type="ECO:0000256" key="6">
    <source>
        <dbReference type="ARBA" id="ARBA00023069"/>
    </source>
</evidence>
<keyword evidence="4 10" id="KW-0282">Flagellum</keyword>
<dbReference type="Proteomes" id="UP000663891">
    <property type="component" value="Unassembled WGS sequence"/>
</dbReference>
<evidence type="ECO:0000256" key="1">
    <source>
        <dbReference type="ARBA" id="ARBA00004611"/>
    </source>
</evidence>
<dbReference type="PANTHER" id="PTHR19960">
    <property type="entry name" value="TEKTIN"/>
    <property type="match status" value="1"/>
</dbReference>
<comment type="similarity">
    <text evidence="2 10">Belongs to the tektin family.</text>
</comment>
<evidence type="ECO:0000313" key="12">
    <source>
        <dbReference type="EMBL" id="CAF1347605.1"/>
    </source>
</evidence>
<feature type="non-terminal residue" evidence="12">
    <location>
        <position position="98"/>
    </location>
</feature>
<name>A0A815H8B6_9BILA</name>
<gene>
    <name evidence="12" type="ORF">VCS650_LOCUS33583</name>
</gene>
<evidence type="ECO:0000256" key="5">
    <source>
        <dbReference type="ARBA" id="ARBA00023054"/>
    </source>
</evidence>
<proteinExistence type="inferred from homology"/>
<comment type="subcellular location">
    <subcellularLocation>
        <location evidence="10">Cytoplasm</location>
        <location evidence="10">Cytoskeleton</location>
        <location evidence="10">Cilium axoneme</location>
    </subcellularLocation>
    <subcellularLocation>
        <location evidence="1">Cytoplasm</location>
        <location evidence="1">Cytoskeleton</location>
        <location evidence="1">Flagellum axoneme</location>
    </subcellularLocation>
</comment>
<evidence type="ECO:0000256" key="11">
    <source>
        <dbReference type="SAM" id="Coils"/>
    </source>
</evidence>
<dbReference type="Pfam" id="PF03148">
    <property type="entry name" value="Tektin"/>
    <property type="match status" value="1"/>
</dbReference>
<dbReference type="AlphaFoldDB" id="A0A815H8B6"/>
<evidence type="ECO:0000256" key="3">
    <source>
        <dbReference type="ARBA" id="ARBA00022490"/>
    </source>
</evidence>
<evidence type="ECO:0000256" key="10">
    <source>
        <dbReference type="RuleBase" id="RU367040"/>
    </source>
</evidence>
<keyword evidence="7" id="KW-0206">Cytoskeleton</keyword>
<organism evidence="12 13">
    <name type="scientific">Adineta steineri</name>
    <dbReference type="NCBI Taxonomy" id="433720"/>
    <lineage>
        <taxon>Eukaryota</taxon>
        <taxon>Metazoa</taxon>
        <taxon>Spiralia</taxon>
        <taxon>Gnathifera</taxon>
        <taxon>Rotifera</taxon>
        <taxon>Eurotatoria</taxon>
        <taxon>Bdelloidea</taxon>
        <taxon>Adinetida</taxon>
        <taxon>Adinetidae</taxon>
        <taxon>Adineta</taxon>
    </lineage>
</organism>
<evidence type="ECO:0000256" key="8">
    <source>
        <dbReference type="ARBA" id="ARBA00023273"/>
    </source>
</evidence>
<comment type="function">
    <text evidence="9">Microtubule inner protein (MIP) part of the dynein-decorated doublet microtubules (DMTs) in cilia and flagellar axoneme. Forms filamentous polymers in the walls of ciliary and flagellar microtubules.</text>
</comment>
<evidence type="ECO:0000313" key="13">
    <source>
        <dbReference type="Proteomes" id="UP000663891"/>
    </source>
</evidence>
<dbReference type="InterPro" id="IPR000435">
    <property type="entry name" value="Tektins"/>
</dbReference>
<reference evidence="12" key="1">
    <citation type="submission" date="2021-02" db="EMBL/GenBank/DDBJ databases">
        <authorList>
            <person name="Nowell W R."/>
        </authorList>
    </citation>
    <scope>NUCLEOTIDE SEQUENCE</scope>
</reference>
<feature type="coiled-coil region" evidence="11">
    <location>
        <begin position="24"/>
        <end position="58"/>
    </location>
</feature>